<dbReference type="EMBL" id="JAGETN010000061">
    <property type="protein sequence ID" value="MBO2025985.1"/>
    <property type="molecule type" value="Genomic_DNA"/>
</dbReference>
<reference evidence="1" key="1">
    <citation type="submission" date="2021-03" db="EMBL/GenBank/DDBJ databases">
        <title>Molecular epidemiology and mechanisms of colistin and carbapenem resistance in Enterobacteriaceae from clinical isolates, the environment and porcine samples in Pretoria, South Africa.</title>
        <authorList>
            <person name="Bogoshi D."/>
            <person name="Mbelle N.M."/>
            <person name="Naidoo V."/>
            <person name="Osei Sekyere J."/>
        </authorList>
    </citation>
    <scope>NUCLEOTIDE SEQUENCE</scope>
    <source>
        <strain evidence="1">C029</strain>
    </source>
</reference>
<dbReference type="AlphaFoldDB" id="A0A939NRI3"/>
<gene>
    <name evidence="1" type="ORF">J4733_26495</name>
</gene>
<sequence length="52" mass="5673">MNKNPRDGEASMLLASVLERMGMMQAHGITITKPPGAVTAVTPHGGRWRGWR</sequence>
<evidence type="ECO:0000313" key="1">
    <source>
        <dbReference type="EMBL" id="MBO2025985.1"/>
    </source>
</evidence>
<accession>A0A939NRI3</accession>
<dbReference type="Proteomes" id="UP000664267">
    <property type="component" value="Unassembled WGS sequence"/>
</dbReference>
<protein>
    <submittedName>
        <fullName evidence="1">Uncharacterized protein</fullName>
    </submittedName>
</protein>
<proteinExistence type="predicted"/>
<comment type="caution">
    <text evidence="1">The sequence shown here is derived from an EMBL/GenBank/DDBJ whole genome shotgun (WGS) entry which is preliminary data.</text>
</comment>
<evidence type="ECO:0000313" key="2">
    <source>
        <dbReference type="Proteomes" id="UP000664267"/>
    </source>
</evidence>
<organism evidence="1 2">
    <name type="scientific">Klebsiella pneumoniae</name>
    <dbReference type="NCBI Taxonomy" id="573"/>
    <lineage>
        <taxon>Bacteria</taxon>
        <taxon>Pseudomonadati</taxon>
        <taxon>Pseudomonadota</taxon>
        <taxon>Gammaproteobacteria</taxon>
        <taxon>Enterobacterales</taxon>
        <taxon>Enterobacteriaceae</taxon>
        <taxon>Klebsiella/Raoultella group</taxon>
        <taxon>Klebsiella</taxon>
        <taxon>Klebsiella pneumoniae complex</taxon>
    </lineage>
</organism>
<name>A0A939NRI3_KLEPN</name>